<feature type="compositionally biased region" description="Basic residues" evidence="2">
    <location>
        <begin position="226"/>
        <end position="244"/>
    </location>
</feature>
<dbReference type="AlphaFoldDB" id="A0A8S0YM84"/>
<comment type="caution">
    <text evidence="4">The sequence shown here is derived from an EMBL/GenBank/DDBJ whole genome shotgun (WGS) entry which is preliminary data.</text>
</comment>
<protein>
    <recommendedName>
        <fullName evidence="3">CCHC-type domain-containing protein</fullName>
    </recommendedName>
</protein>
<reference evidence="4 5" key="1">
    <citation type="submission" date="2020-04" db="EMBL/GenBank/DDBJ databases">
        <authorList>
            <person name="Wallbank WR R."/>
            <person name="Pardo Diaz C."/>
            <person name="Kozak K."/>
            <person name="Martin S."/>
            <person name="Jiggins C."/>
            <person name="Moest M."/>
            <person name="Warren A I."/>
            <person name="Byers J.R.P. K."/>
            <person name="Montejo-Kovacevich G."/>
            <person name="Yen C E."/>
        </authorList>
    </citation>
    <scope>NUCLEOTIDE SEQUENCE [LARGE SCALE GENOMIC DNA]</scope>
</reference>
<feature type="domain" description="CCHC-type" evidence="3">
    <location>
        <begin position="612"/>
        <end position="626"/>
    </location>
</feature>
<dbReference type="Proteomes" id="UP000494106">
    <property type="component" value="Unassembled WGS sequence"/>
</dbReference>
<feature type="compositionally biased region" description="Polar residues" evidence="2">
    <location>
        <begin position="668"/>
        <end position="682"/>
    </location>
</feature>
<evidence type="ECO:0000256" key="2">
    <source>
        <dbReference type="SAM" id="MobiDB-lite"/>
    </source>
</evidence>
<feature type="compositionally biased region" description="Low complexity" evidence="2">
    <location>
        <begin position="346"/>
        <end position="359"/>
    </location>
</feature>
<dbReference type="OrthoDB" id="7490362at2759"/>
<keyword evidence="5" id="KW-1185">Reference proteome</keyword>
<proteinExistence type="predicted"/>
<feature type="region of interest" description="Disordered" evidence="2">
    <location>
        <begin position="639"/>
        <end position="690"/>
    </location>
</feature>
<evidence type="ECO:0000313" key="4">
    <source>
        <dbReference type="EMBL" id="CAB3220545.1"/>
    </source>
</evidence>
<name>A0A8S0YM84_ARCPL</name>
<keyword evidence="1" id="KW-0862">Zinc</keyword>
<dbReference type="SMART" id="SM00343">
    <property type="entry name" value="ZnF_C2HC"/>
    <property type="match status" value="2"/>
</dbReference>
<dbReference type="InterPro" id="IPR036875">
    <property type="entry name" value="Znf_CCHC_sf"/>
</dbReference>
<dbReference type="InterPro" id="IPR001878">
    <property type="entry name" value="Znf_CCHC"/>
</dbReference>
<accession>A0A8S0YM84</accession>
<sequence length="690" mass="71623">MSNPMMQSSMVSTTITGNYTPLFRSTEGGVRGPEPPWVHLGKGETAGLSLGGEALPPAANFGRGGNGRKGARRAVFRSPSFGDEDEEKMPIGESGRGAGGPMPVAVQGGGHGLTQTRPAMSKPDWQQSGMRVFGGTGKGKKKNPQKNPGGRPRGLSAGGSHPEGAPVEGRKLKNHAWGPKRILNLPGGSRPRVGGKSPPEPKGSGAPTRFLGGPQIQTLPAEQKSRRYPGRTRKTGGRSKHRHPREGERVPRWFAAEQPKRGTPKRKKALASPGPEEAIGSASSVNPPAPKVGQAARRFAGGRSQGHGGPGRRWRSPRRGEDKVGAGGKREEGRAPRCRPPWLRQGNLCGPLPGGPNSPASTGWLGPHQPPRPEGRKGQRGGEGGPTSSPPSGPRRHRPKRPLGAGWGGGRGPKRGGKGPPKSGPKKAMRDAAAAAKGAPRKLRAPRSSAVVITLTAEAAERGVGYAEVLTKVKANVDLKALEIPGVRCKNTRTGARLLEAPLNAPEVRITGLDDSVTADELRLAVAETGSCPLDSVKAGAIRFGPGGQGAAVVSCPIAASERVADGRSLLVGGFLRAQARLLQARPARCFRCLSVGHVGVHCTAEATVGDRCFRCGQPGHKAGGCNAPLRCFRCAAGGKPADHRVGGKACALSRPKPGGRPSASEPLIQTESAAGQPQSSLRDAGMEVQ</sequence>
<dbReference type="GO" id="GO:0008270">
    <property type="term" value="F:zinc ion binding"/>
    <property type="evidence" value="ECO:0007669"/>
    <property type="project" value="UniProtKB-KW"/>
</dbReference>
<keyword evidence="1" id="KW-0863">Zinc-finger</keyword>
<dbReference type="EMBL" id="CADEBC010000045">
    <property type="protein sequence ID" value="CAB3220545.1"/>
    <property type="molecule type" value="Genomic_DNA"/>
</dbReference>
<gene>
    <name evidence="4" type="ORF">APLA_LOCUS335</name>
</gene>
<feature type="compositionally biased region" description="Low complexity" evidence="2">
    <location>
        <begin position="194"/>
        <end position="207"/>
    </location>
</feature>
<dbReference type="Gene3D" id="4.10.60.10">
    <property type="entry name" value="Zinc finger, CCHC-type"/>
    <property type="match status" value="1"/>
</dbReference>
<evidence type="ECO:0000259" key="3">
    <source>
        <dbReference type="PROSITE" id="PS50158"/>
    </source>
</evidence>
<feature type="region of interest" description="Disordered" evidence="2">
    <location>
        <begin position="77"/>
        <end position="445"/>
    </location>
</feature>
<evidence type="ECO:0000313" key="5">
    <source>
        <dbReference type="Proteomes" id="UP000494106"/>
    </source>
</evidence>
<dbReference type="PROSITE" id="PS50158">
    <property type="entry name" value="ZF_CCHC"/>
    <property type="match status" value="1"/>
</dbReference>
<feature type="compositionally biased region" description="Basic and acidic residues" evidence="2">
    <location>
        <begin position="318"/>
        <end position="335"/>
    </location>
</feature>
<feature type="compositionally biased region" description="Polar residues" evidence="2">
    <location>
        <begin position="113"/>
        <end position="129"/>
    </location>
</feature>
<keyword evidence="1" id="KW-0479">Metal-binding</keyword>
<organism evidence="4 5">
    <name type="scientific">Arctia plantaginis</name>
    <name type="common">Wood tiger moth</name>
    <name type="synonym">Phalaena plantaginis</name>
    <dbReference type="NCBI Taxonomy" id="874455"/>
    <lineage>
        <taxon>Eukaryota</taxon>
        <taxon>Metazoa</taxon>
        <taxon>Ecdysozoa</taxon>
        <taxon>Arthropoda</taxon>
        <taxon>Hexapoda</taxon>
        <taxon>Insecta</taxon>
        <taxon>Pterygota</taxon>
        <taxon>Neoptera</taxon>
        <taxon>Endopterygota</taxon>
        <taxon>Lepidoptera</taxon>
        <taxon>Glossata</taxon>
        <taxon>Ditrysia</taxon>
        <taxon>Noctuoidea</taxon>
        <taxon>Erebidae</taxon>
        <taxon>Arctiinae</taxon>
        <taxon>Arctia</taxon>
    </lineage>
</organism>
<evidence type="ECO:0000256" key="1">
    <source>
        <dbReference type="PROSITE-ProRule" id="PRU00047"/>
    </source>
</evidence>
<dbReference type="SUPFAM" id="SSF57756">
    <property type="entry name" value="Retrovirus zinc finger-like domains"/>
    <property type="match status" value="1"/>
</dbReference>
<dbReference type="GO" id="GO:0003676">
    <property type="term" value="F:nucleic acid binding"/>
    <property type="evidence" value="ECO:0007669"/>
    <property type="project" value="InterPro"/>
</dbReference>